<evidence type="ECO:0000313" key="2">
    <source>
        <dbReference type="Proteomes" id="UP000093894"/>
    </source>
</evidence>
<dbReference type="AlphaFoldDB" id="A0A853M6A4"/>
<gene>
    <name evidence="1" type="ORF">A5628_20260</name>
</gene>
<dbReference type="Proteomes" id="UP000093894">
    <property type="component" value="Unassembled WGS sequence"/>
</dbReference>
<dbReference type="EMBL" id="LZLG01000011">
    <property type="protein sequence ID" value="OBJ64688.1"/>
    <property type="molecule type" value="Genomic_DNA"/>
</dbReference>
<accession>A0A853M6A4</accession>
<name>A0A853M6A4_9MYCO</name>
<reference evidence="1 2" key="1">
    <citation type="submission" date="2016-06" db="EMBL/GenBank/DDBJ databases">
        <authorList>
            <person name="Sutton G."/>
            <person name="Brinkac L."/>
            <person name="Sanka R."/>
            <person name="Adams M."/>
            <person name="Lau E."/>
            <person name="Garcia-Basteiro A."/>
            <person name="Lopez-Varela E."/>
            <person name="Palencia S."/>
        </authorList>
    </citation>
    <scope>NUCLEOTIDE SEQUENCE [LARGE SCALE GENOMIC DNA]</scope>
    <source>
        <strain evidence="1 2">1164983.0</strain>
    </source>
</reference>
<organism evidence="1 2">
    <name type="scientific">Mycobacterium colombiense</name>
    <dbReference type="NCBI Taxonomy" id="339268"/>
    <lineage>
        <taxon>Bacteria</taxon>
        <taxon>Bacillati</taxon>
        <taxon>Actinomycetota</taxon>
        <taxon>Actinomycetes</taxon>
        <taxon>Mycobacteriales</taxon>
        <taxon>Mycobacteriaceae</taxon>
        <taxon>Mycobacterium</taxon>
        <taxon>Mycobacterium avium complex (MAC)</taxon>
    </lineage>
</organism>
<protein>
    <submittedName>
        <fullName evidence="1">Uncharacterized protein</fullName>
    </submittedName>
</protein>
<sequence length="72" mass="7944">MLPIRRVLGLCQLHRRVALGVSRYVVIREDIELVTSPWPYFTSDSLAVRGIIRLGFGFPHAASIVKIAGALA</sequence>
<comment type="caution">
    <text evidence="1">The sequence shown here is derived from an EMBL/GenBank/DDBJ whole genome shotgun (WGS) entry which is preliminary data.</text>
</comment>
<evidence type="ECO:0000313" key="1">
    <source>
        <dbReference type="EMBL" id="OBJ64688.1"/>
    </source>
</evidence>
<proteinExistence type="predicted"/>